<dbReference type="InterPro" id="IPR006047">
    <property type="entry name" value="GH13_cat_dom"/>
</dbReference>
<keyword evidence="3" id="KW-0378">Hydrolase</keyword>
<dbReference type="GO" id="GO:0016787">
    <property type="term" value="F:hydrolase activity"/>
    <property type="evidence" value="ECO:0007669"/>
    <property type="project" value="UniProtKB-KW"/>
</dbReference>
<evidence type="ECO:0000259" key="2">
    <source>
        <dbReference type="SMART" id="SM00642"/>
    </source>
</evidence>
<dbReference type="PANTHER" id="PTHR10357">
    <property type="entry name" value="ALPHA-AMYLASE FAMILY MEMBER"/>
    <property type="match status" value="1"/>
</dbReference>
<dbReference type="Gene3D" id="3.90.400.10">
    <property type="entry name" value="Oligo-1,6-glucosidase, Domain 2"/>
    <property type="match status" value="1"/>
</dbReference>
<dbReference type="PANTHER" id="PTHR10357:SF179">
    <property type="entry name" value="NEUTRAL AND BASIC AMINO ACID TRANSPORT PROTEIN RBAT"/>
    <property type="match status" value="1"/>
</dbReference>
<evidence type="ECO:0000256" key="1">
    <source>
        <dbReference type="ARBA" id="ARBA00008061"/>
    </source>
</evidence>
<evidence type="ECO:0000313" key="4">
    <source>
        <dbReference type="Proteomes" id="UP001589698"/>
    </source>
</evidence>
<dbReference type="EMBL" id="JBHLXH010000002">
    <property type="protein sequence ID" value="MFC0224137.1"/>
    <property type="molecule type" value="Genomic_DNA"/>
</dbReference>
<dbReference type="SUPFAM" id="SSF51445">
    <property type="entry name" value="(Trans)glycosidases"/>
    <property type="match status" value="1"/>
</dbReference>
<protein>
    <submittedName>
        <fullName evidence="3">Alpha-amylase family glycosyl hydrolase</fullName>
    </submittedName>
</protein>
<dbReference type="Pfam" id="PF00128">
    <property type="entry name" value="Alpha-amylase"/>
    <property type="match status" value="2"/>
</dbReference>
<evidence type="ECO:0000313" key="3">
    <source>
        <dbReference type="EMBL" id="MFC0224137.1"/>
    </source>
</evidence>
<dbReference type="InterPro" id="IPR045857">
    <property type="entry name" value="O16G_dom_2"/>
</dbReference>
<dbReference type="Proteomes" id="UP001589698">
    <property type="component" value="Unassembled WGS sequence"/>
</dbReference>
<organism evidence="3 4">
    <name type="scientific">Nocardioides zeicaulis</name>
    <dbReference type="NCBI Taxonomy" id="1776857"/>
    <lineage>
        <taxon>Bacteria</taxon>
        <taxon>Bacillati</taxon>
        <taxon>Actinomycetota</taxon>
        <taxon>Actinomycetes</taxon>
        <taxon>Propionibacteriales</taxon>
        <taxon>Nocardioidaceae</taxon>
        <taxon>Nocardioides</taxon>
    </lineage>
</organism>
<dbReference type="RefSeq" id="WP_378519922.1">
    <property type="nucleotide sequence ID" value="NZ_CBCSDI010000059.1"/>
</dbReference>
<proteinExistence type="inferred from homology"/>
<feature type="domain" description="Glycosyl hydrolase family 13 catalytic" evidence="2">
    <location>
        <begin position="13"/>
        <end position="421"/>
    </location>
</feature>
<sequence>MAGDWLADAVVYEIYPQSFADSDGDGIGDLRGVIDRLDHVASLGVDTIWFNPCFASPFVDAGYDVSDYLTVAPRYGTNDDLVELVARARERGIRVLLDLVAGHTSIEHPWFQAELHADGPSPEGDRYVWCEQLPEWAWGSDIPGTPAWVASPGPRPGWYLKNFYDEQPALNFGWTETPADEPWRDGVDDPGPRRNKQMLREVLDHWLSRGVAGFRVDMAFSLVKDHHGKNAGALAATQVWRDLQAWLATAHPDAVLIPEGTEPRTGDALGFDADFMLVIHAGHASLFDNGGAGVLPFQPPGDPFFHADGLGSTRTFLEGWAAAKADDPARPVLMGTADHDFSRLRTDPRTPEELGAALTFLFTWGTVPSLYYGDEIGMRYLPGLPDKEGSICNPGYNRSGCRTPMQWDASPNAGFSTAAADDLYLPVDPSPDRPTVAAQEQDPGSTLNLVRRLVALRRATPALGGRAPTTVLHEGYPFTWRRGDSHVVVVNPRREPASVGVDGLDGATVLLGEGVSVTAAGLDVDGFGYAVLGLAGQVQQGSTPSVTAEAAD</sequence>
<keyword evidence="4" id="KW-1185">Reference proteome</keyword>
<accession>A0ABV6E568</accession>
<dbReference type="Gene3D" id="3.20.20.80">
    <property type="entry name" value="Glycosidases"/>
    <property type="match status" value="2"/>
</dbReference>
<name>A0ABV6E568_9ACTN</name>
<dbReference type="InterPro" id="IPR017853">
    <property type="entry name" value="GH"/>
</dbReference>
<reference evidence="3 4" key="1">
    <citation type="submission" date="2024-09" db="EMBL/GenBank/DDBJ databases">
        <authorList>
            <person name="Sun Q."/>
            <person name="Mori K."/>
        </authorList>
    </citation>
    <scope>NUCLEOTIDE SEQUENCE [LARGE SCALE GENOMIC DNA]</scope>
    <source>
        <strain evidence="3 4">CCM 8654</strain>
    </source>
</reference>
<dbReference type="SMART" id="SM00642">
    <property type="entry name" value="Aamy"/>
    <property type="match status" value="1"/>
</dbReference>
<comment type="caution">
    <text evidence="3">The sequence shown here is derived from an EMBL/GenBank/DDBJ whole genome shotgun (WGS) entry which is preliminary data.</text>
</comment>
<gene>
    <name evidence="3" type="ORF">ACFFJG_16750</name>
</gene>
<comment type="similarity">
    <text evidence="1">Belongs to the glycosyl hydrolase 13 family.</text>
</comment>